<dbReference type="PANTHER" id="PTHR12604:SF2">
    <property type="entry name" value="X-RAY REPAIR CROSS-COMPLEMENTING PROTEIN 6"/>
    <property type="match status" value="1"/>
</dbReference>
<dbReference type="GO" id="GO:0016787">
    <property type="term" value="F:hydrolase activity"/>
    <property type="evidence" value="ECO:0007669"/>
    <property type="project" value="UniProtKB-KW"/>
</dbReference>
<dbReference type="GO" id="GO:0000781">
    <property type="term" value="C:chromosome, telomeric region"/>
    <property type="evidence" value="ECO:0007669"/>
    <property type="project" value="UniProtKB-SubCell"/>
</dbReference>
<dbReference type="GO" id="GO:0043564">
    <property type="term" value="C:Ku70:Ku80 complex"/>
    <property type="evidence" value="ECO:0007669"/>
    <property type="project" value="InterPro"/>
</dbReference>
<feature type="domain" description="VWFA" evidence="15">
    <location>
        <begin position="24"/>
        <end position="256"/>
    </location>
</feature>
<dbReference type="Gene3D" id="2.40.290.10">
    <property type="match status" value="1"/>
</dbReference>
<keyword evidence="17" id="KW-1185">Reference proteome</keyword>
<dbReference type="GO" id="GO:0005524">
    <property type="term" value="F:ATP binding"/>
    <property type="evidence" value="ECO:0007669"/>
    <property type="project" value="UniProtKB-KW"/>
</dbReference>
<dbReference type="InterPro" id="IPR002035">
    <property type="entry name" value="VWF_A"/>
</dbReference>
<evidence type="ECO:0000256" key="3">
    <source>
        <dbReference type="ARBA" id="ARBA00005240"/>
    </source>
</evidence>
<comment type="similarity">
    <text evidence="3">Belongs to the ku70 family.</text>
</comment>
<dbReference type="SMART" id="SM00559">
    <property type="entry name" value="Ku78"/>
    <property type="match status" value="1"/>
</dbReference>
<accession>A0AAD5UPI5</accession>
<dbReference type="PIRSF" id="PIRSF003033">
    <property type="entry name" value="Ku70"/>
    <property type="match status" value="1"/>
</dbReference>
<dbReference type="GO" id="GO:0004386">
    <property type="term" value="F:helicase activity"/>
    <property type="evidence" value="ECO:0007669"/>
    <property type="project" value="UniProtKB-KW"/>
</dbReference>
<keyword evidence="7" id="KW-0347">Helicase</keyword>
<gene>
    <name evidence="16" type="primary">XRCC6</name>
    <name evidence="16" type="ORF">HK103_002694</name>
</gene>
<dbReference type="InterPro" id="IPR036465">
    <property type="entry name" value="vWFA_dom_sf"/>
</dbReference>
<dbReference type="EMBL" id="JADGKB010000002">
    <property type="protein sequence ID" value="KAJ3262281.1"/>
    <property type="molecule type" value="Genomic_DNA"/>
</dbReference>
<evidence type="ECO:0000256" key="12">
    <source>
        <dbReference type="ARBA" id="ARBA00023204"/>
    </source>
</evidence>
<evidence type="ECO:0000256" key="13">
    <source>
        <dbReference type="ARBA" id="ARBA00023242"/>
    </source>
</evidence>
<evidence type="ECO:0000256" key="2">
    <source>
        <dbReference type="ARBA" id="ARBA00004574"/>
    </source>
</evidence>
<evidence type="ECO:0000256" key="10">
    <source>
        <dbReference type="ARBA" id="ARBA00023125"/>
    </source>
</evidence>
<evidence type="ECO:0000256" key="11">
    <source>
        <dbReference type="ARBA" id="ARBA00023172"/>
    </source>
</evidence>
<keyword evidence="5" id="KW-0227">DNA damage</keyword>
<reference evidence="16" key="1">
    <citation type="submission" date="2020-05" db="EMBL/GenBank/DDBJ databases">
        <title>Phylogenomic resolution of chytrid fungi.</title>
        <authorList>
            <person name="Stajich J.E."/>
            <person name="Amses K."/>
            <person name="Simmons R."/>
            <person name="Seto K."/>
            <person name="Myers J."/>
            <person name="Bonds A."/>
            <person name="Quandt C.A."/>
            <person name="Barry K."/>
            <person name="Liu P."/>
            <person name="Grigoriev I."/>
            <person name="Longcore J.E."/>
            <person name="James T.Y."/>
        </authorList>
    </citation>
    <scope>NUCLEOTIDE SEQUENCE</scope>
    <source>
        <strain evidence="16">PLAUS21</strain>
    </source>
</reference>
<keyword evidence="8" id="KW-0067">ATP-binding</keyword>
<dbReference type="SUPFAM" id="SSF53300">
    <property type="entry name" value="vWA-like"/>
    <property type="match status" value="1"/>
</dbReference>
<feature type="region of interest" description="Disordered" evidence="14">
    <location>
        <begin position="497"/>
        <end position="525"/>
    </location>
</feature>
<dbReference type="GO" id="GO:0003684">
    <property type="term" value="F:damaged DNA binding"/>
    <property type="evidence" value="ECO:0007669"/>
    <property type="project" value="InterPro"/>
</dbReference>
<evidence type="ECO:0000259" key="15">
    <source>
        <dbReference type="PROSITE" id="PS50234"/>
    </source>
</evidence>
<keyword evidence="11" id="KW-0233">DNA recombination</keyword>
<dbReference type="InterPro" id="IPR006165">
    <property type="entry name" value="Ku70"/>
</dbReference>
<protein>
    <submittedName>
        <fullName evidence="16">X-ray repair cross-complementing protein 6</fullName>
    </submittedName>
</protein>
<organism evidence="16 17">
    <name type="scientific">Boothiomyces macroporosus</name>
    <dbReference type="NCBI Taxonomy" id="261099"/>
    <lineage>
        <taxon>Eukaryota</taxon>
        <taxon>Fungi</taxon>
        <taxon>Fungi incertae sedis</taxon>
        <taxon>Chytridiomycota</taxon>
        <taxon>Chytridiomycota incertae sedis</taxon>
        <taxon>Chytridiomycetes</taxon>
        <taxon>Rhizophydiales</taxon>
        <taxon>Terramycetaceae</taxon>
        <taxon>Boothiomyces</taxon>
    </lineage>
</organism>
<keyword evidence="13" id="KW-0539">Nucleus</keyword>
<evidence type="ECO:0000256" key="5">
    <source>
        <dbReference type="ARBA" id="ARBA00022763"/>
    </source>
</evidence>
<dbReference type="Gene3D" id="3.40.50.410">
    <property type="entry name" value="von Willebrand factor, type A domain"/>
    <property type="match status" value="1"/>
</dbReference>
<evidence type="ECO:0000256" key="1">
    <source>
        <dbReference type="ARBA" id="ARBA00004123"/>
    </source>
</evidence>
<keyword evidence="6" id="KW-0378">Hydrolase</keyword>
<evidence type="ECO:0000256" key="9">
    <source>
        <dbReference type="ARBA" id="ARBA00022895"/>
    </source>
</evidence>
<evidence type="ECO:0000256" key="8">
    <source>
        <dbReference type="ARBA" id="ARBA00022840"/>
    </source>
</evidence>
<dbReference type="Gene3D" id="1.10.720.30">
    <property type="entry name" value="SAP domain"/>
    <property type="match status" value="1"/>
</dbReference>
<dbReference type="PROSITE" id="PS50234">
    <property type="entry name" value="VWFA"/>
    <property type="match status" value="1"/>
</dbReference>
<comment type="subcellular location">
    <subcellularLocation>
        <location evidence="2">Chromosome</location>
        <location evidence="2">Telomere</location>
    </subcellularLocation>
    <subcellularLocation>
        <location evidence="1">Nucleus</location>
    </subcellularLocation>
</comment>
<name>A0AAD5UPI5_9FUNG</name>
<dbReference type="Pfam" id="PF02735">
    <property type="entry name" value="Ku"/>
    <property type="match status" value="1"/>
</dbReference>
<dbReference type="Gene3D" id="4.10.970.10">
    <property type="entry name" value="Ku70, bridge and pillars"/>
    <property type="match status" value="1"/>
</dbReference>
<evidence type="ECO:0000256" key="4">
    <source>
        <dbReference type="ARBA" id="ARBA00022741"/>
    </source>
</evidence>
<dbReference type="NCBIfam" id="TIGR00578">
    <property type="entry name" value="ku70"/>
    <property type="match status" value="1"/>
</dbReference>
<dbReference type="InterPro" id="IPR036361">
    <property type="entry name" value="SAP_dom_sf"/>
</dbReference>
<dbReference type="GO" id="GO:0003690">
    <property type="term" value="F:double-stranded DNA binding"/>
    <property type="evidence" value="ECO:0007669"/>
    <property type="project" value="TreeGrafter"/>
</dbReference>
<dbReference type="GO" id="GO:0000723">
    <property type="term" value="P:telomere maintenance"/>
    <property type="evidence" value="ECO:0007669"/>
    <property type="project" value="InterPro"/>
</dbReference>
<dbReference type="CDD" id="cd00788">
    <property type="entry name" value="KU70"/>
    <property type="match status" value="1"/>
</dbReference>
<keyword evidence="10" id="KW-0238">DNA-binding</keyword>
<dbReference type="GO" id="GO:0006310">
    <property type="term" value="P:DNA recombination"/>
    <property type="evidence" value="ECO:0007669"/>
    <property type="project" value="UniProtKB-KW"/>
</dbReference>
<comment type="caution">
    <text evidence="16">The sequence shown here is derived from an EMBL/GenBank/DDBJ whole genome shotgun (WGS) entry which is preliminary data.</text>
</comment>
<keyword evidence="9" id="KW-0779">Telomere</keyword>
<dbReference type="InterPro" id="IPR016194">
    <property type="entry name" value="SPOC-like_C_dom_sf"/>
</dbReference>
<dbReference type="InterPro" id="IPR005161">
    <property type="entry name" value="Ku_N"/>
</dbReference>
<dbReference type="SUPFAM" id="SSF68906">
    <property type="entry name" value="SAP domain"/>
    <property type="match status" value="1"/>
</dbReference>
<evidence type="ECO:0000256" key="6">
    <source>
        <dbReference type="ARBA" id="ARBA00022801"/>
    </source>
</evidence>
<dbReference type="InterPro" id="IPR006164">
    <property type="entry name" value="DNA_bd_Ku70/Ku80"/>
</dbReference>
<dbReference type="Proteomes" id="UP001210925">
    <property type="component" value="Unassembled WGS sequence"/>
</dbReference>
<keyword evidence="9" id="KW-0158">Chromosome</keyword>
<evidence type="ECO:0000313" key="16">
    <source>
        <dbReference type="EMBL" id="KAJ3262281.1"/>
    </source>
</evidence>
<dbReference type="Gene3D" id="1.10.1600.10">
    <property type="match status" value="1"/>
</dbReference>
<dbReference type="GO" id="GO:0006303">
    <property type="term" value="P:double-strand break repair via nonhomologous end joining"/>
    <property type="evidence" value="ECO:0007669"/>
    <property type="project" value="InterPro"/>
</dbReference>
<evidence type="ECO:0000256" key="14">
    <source>
        <dbReference type="SAM" id="MobiDB-lite"/>
    </source>
</evidence>
<dbReference type="GO" id="GO:0042162">
    <property type="term" value="F:telomeric DNA binding"/>
    <property type="evidence" value="ECO:0007669"/>
    <property type="project" value="InterPro"/>
</dbReference>
<dbReference type="InterPro" id="IPR047087">
    <property type="entry name" value="KU70_core_dom"/>
</dbReference>
<dbReference type="SUPFAM" id="SSF100939">
    <property type="entry name" value="SPOC domain-like"/>
    <property type="match status" value="1"/>
</dbReference>
<evidence type="ECO:0000256" key="7">
    <source>
        <dbReference type="ARBA" id="ARBA00022806"/>
    </source>
</evidence>
<dbReference type="PANTHER" id="PTHR12604">
    <property type="entry name" value="KU AUTOANTIGEN DNA HELICASE"/>
    <property type="match status" value="1"/>
</dbReference>
<dbReference type="Pfam" id="PF03731">
    <property type="entry name" value="Ku_N"/>
    <property type="match status" value="1"/>
</dbReference>
<evidence type="ECO:0000313" key="17">
    <source>
        <dbReference type="Proteomes" id="UP001210925"/>
    </source>
</evidence>
<dbReference type="AlphaFoldDB" id="A0AAD5UPI5"/>
<keyword evidence="4" id="KW-0547">Nucleotide-binding</keyword>
<proteinExistence type="inferred from homology"/>
<keyword evidence="12" id="KW-0234">DNA repair</keyword>
<dbReference type="InterPro" id="IPR027388">
    <property type="entry name" value="Ku70_bridge/pillars_dom_sf"/>
</dbReference>
<sequence>MTSLWEELNDSDDEQDLFKLGNSHIVFVLDCTSRMNVTPFGNNRPTIHAAIDCITNFMQRKMRSAVGDKIGIVFYGTKAQKGPSMVPNIYTYRELESPDAHAILDLERYLADFKKFEQDVGFADSFSLVQALAEAQAALNRNAKKNVKKFFYLITSNDEPFEDAREKTQIHVKTEDIANANITLEVIGIDKNLNQQFDYSKFFEHCTYFTYPDEIEPEMKSVSVREDFLELKTVFTIRETKTRTAFTIPLVIGENITIGVKGYNVYLEKKKPSHTWLNPVDNQEIEMITSLFCAVTSWLTQTTAKVLTEDDISYYYEFGGEKPTFTKDEIKAIKSVGPPGITLLGFKPIQAIKDKFNIKPSIFMVPDETRYQGSSKLFVHLVERMHVNRKAAFATLIARKSASLKVVALLPQVAVKRSESDPIDIPCGFHIIILPFADDLRHIEAPIIDYPKETHLALACDIVKNLTNPNFDVKNVRNPVIEKFYAHLKAVSLNKQDQEVTTDETLPDNNKITLEDMPDEEPKPAKRTLLKDSSTTKKAKLDEDLSDEAIKKAIDNGTLAKLTIPVLTEILKSRKVKITKKKKQDLLDQVIDLFK</sequence>